<proteinExistence type="predicted"/>
<dbReference type="GO" id="GO:0008999">
    <property type="term" value="F:protein-N-terminal-alanine acetyltransferase activity"/>
    <property type="evidence" value="ECO:0007669"/>
    <property type="project" value="TreeGrafter"/>
</dbReference>
<dbReference type="InterPro" id="IPR016181">
    <property type="entry name" value="Acyl_CoA_acyltransferase"/>
</dbReference>
<reference evidence="2 3" key="1">
    <citation type="submission" date="2014-04" db="EMBL/GenBank/DDBJ databases">
        <authorList>
            <consortium name="DOE Joint Genome Institute"/>
            <person name="Kuo A."/>
            <person name="Ruytinx J."/>
            <person name="Rineau F."/>
            <person name="Colpaert J."/>
            <person name="Kohler A."/>
            <person name="Nagy L.G."/>
            <person name="Floudas D."/>
            <person name="Copeland A."/>
            <person name="Barry K.W."/>
            <person name="Cichocki N."/>
            <person name="Veneault-Fourrey C."/>
            <person name="LaButti K."/>
            <person name="Lindquist E.A."/>
            <person name="Lipzen A."/>
            <person name="Lundell T."/>
            <person name="Morin E."/>
            <person name="Murat C."/>
            <person name="Sun H."/>
            <person name="Tunlid A."/>
            <person name="Henrissat B."/>
            <person name="Grigoriev I.V."/>
            <person name="Hibbett D.S."/>
            <person name="Martin F."/>
            <person name="Nordberg H.P."/>
            <person name="Cantor M.N."/>
            <person name="Hua S.X."/>
        </authorList>
    </citation>
    <scope>NUCLEOTIDE SEQUENCE [LARGE SCALE GENOMIC DNA]</scope>
    <source>
        <strain evidence="2 3">UH-Slu-Lm8-n1</strain>
    </source>
</reference>
<dbReference type="InterPro" id="IPR051908">
    <property type="entry name" value="Ribosomal_N-acetyltransferase"/>
</dbReference>
<accession>A0A0D0AY86</accession>
<dbReference type="STRING" id="930992.A0A0D0AY86"/>
<keyword evidence="3" id="KW-1185">Reference proteome</keyword>
<dbReference type="InParanoid" id="A0A0D0AY86"/>
<dbReference type="InterPro" id="IPR000182">
    <property type="entry name" value="GNAT_dom"/>
</dbReference>
<gene>
    <name evidence="2" type="ORF">CY34DRAFT_93730</name>
</gene>
<dbReference type="EMBL" id="KN835496">
    <property type="protein sequence ID" value="KIK36828.1"/>
    <property type="molecule type" value="Genomic_DNA"/>
</dbReference>
<sequence length="250" mass="27696">MEPKIPIARQPSPTAYDTNFCFPVRELESECVKLTPFIPDLHADLYFQGSAAYPDLYEFIPWQTFTSTSDFVKQVIDSRVQPDTGVVLFAVIDKTRISTSPSSATSANFAGIIGYMSTSPANLSTEIGYAIILPPFQRTHVTANAIGLLLQYALDLPPHGLGLRRVQWMANRLNTRSIGAVQKLGFKLEGVLRWGRIFVGSKASASNGIREREGDPRPGTVGTDTAVLALCWDDWETERARVLEVMDRRS</sequence>
<feature type="domain" description="N-acetyltransferase" evidence="1">
    <location>
        <begin position="34"/>
        <end position="187"/>
    </location>
</feature>
<dbReference type="HOGENOM" id="CLU_078023_0_0_1"/>
<dbReference type="AlphaFoldDB" id="A0A0D0AY86"/>
<dbReference type="PANTHER" id="PTHR43441">
    <property type="entry name" value="RIBOSOMAL-PROTEIN-SERINE ACETYLTRANSFERASE"/>
    <property type="match status" value="1"/>
</dbReference>
<reference evidence="3" key="2">
    <citation type="submission" date="2015-01" db="EMBL/GenBank/DDBJ databases">
        <title>Evolutionary Origins and Diversification of the Mycorrhizal Mutualists.</title>
        <authorList>
            <consortium name="DOE Joint Genome Institute"/>
            <consortium name="Mycorrhizal Genomics Consortium"/>
            <person name="Kohler A."/>
            <person name="Kuo A."/>
            <person name="Nagy L.G."/>
            <person name="Floudas D."/>
            <person name="Copeland A."/>
            <person name="Barry K.W."/>
            <person name="Cichocki N."/>
            <person name="Veneault-Fourrey C."/>
            <person name="LaButti K."/>
            <person name="Lindquist E.A."/>
            <person name="Lipzen A."/>
            <person name="Lundell T."/>
            <person name="Morin E."/>
            <person name="Murat C."/>
            <person name="Riley R."/>
            <person name="Ohm R."/>
            <person name="Sun H."/>
            <person name="Tunlid A."/>
            <person name="Henrissat B."/>
            <person name="Grigoriev I.V."/>
            <person name="Hibbett D.S."/>
            <person name="Martin F."/>
        </authorList>
    </citation>
    <scope>NUCLEOTIDE SEQUENCE [LARGE SCALE GENOMIC DNA]</scope>
    <source>
        <strain evidence="3">UH-Slu-Lm8-n1</strain>
    </source>
</reference>
<evidence type="ECO:0000313" key="2">
    <source>
        <dbReference type="EMBL" id="KIK36828.1"/>
    </source>
</evidence>
<dbReference type="SUPFAM" id="SSF55729">
    <property type="entry name" value="Acyl-CoA N-acyltransferases (Nat)"/>
    <property type="match status" value="1"/>
</dbReference>
<dbReference type="OrthoDB" id="41238at2759"/>
<organism evidence="2 3">
    <name type="scientific">Suillus luteus UH-Slu-Lm8-n1</name>
    <dbReference type="NCBI Taxonomy" id="930992"/>
    <lineage>
        <taxon>Eukaryota</taxon>
        <taxon>Fungi</taxon>
        <taxon>Dikarya</taxon>
        <taxon>Basidiomycota</taxon>
        <taxon>Agaricomycotina</taxon>
        <taxon>Agaricomycetes</taxon>
        <taxon>Agaricomycetidae</taxon>
        <taxon>Boletales</taxon>
        <taxon>Suillineae</taxon>
        <taxon>Suillaceae</taxon>
        <taxon>Suillus</taxon>
    </lineage>
</organism>
<dbReference type="Gene3D" id="3.40.630.30">
    <property type="match status" value="1"/>
</dbReference>
<evidence type="ECO:0000313" key="3">
    <source>
        <dbReference type="Proteomes" id="UP000054485"/>
    </source>
</evidence>
<evidence type="ECO:0000259" key="1">
    <source>
        <dbReference type="Pfam" id="PF13302"/>
    </source>
</evidence>
<dbReference type="Pfam" id="PF13302">
    <property type="entry name" value="Acetyltransf_3"/>
    <property type="match status" value="1"/>
</dbReference>
<protein>
    <submittedName>
        <fullName evidence="2">Unplaced genomic scaffold CY34scaffold_365, whole genome shotgun sequence</fullName>
    </submittedName>
</protein>
<dbReference type="PANTHER" id="PTHR43441:SF5">
    <property type="entry name" value="FAMILY ACETYLTRANSFERASE, PUTATIVE-RELATED"/>
    <property type="match status" value="1"/>
</dbReference>
<name>A0A0D0AY86_9AGAM</name>
<dbReference type="Proteomes" id="UP000054485">
    <property type="component" value="Unassembled WGS sequence"/>
</dbReference>
<dbReference type="GO" id="GO:1990189">
    <property type="term" value="F:protein N-terminal-serine acetyltransferase activity"/>
    <property type="evidence" value="ECO:0007669"/>
    <property type="project" value="TreeGrafter"/>
</dbReference>